<dbReference type="AlphaFoldDB" id="A0A1S2CM98"/>
<proteinExistence type="predicted"/>
<evidence type="ECO:0000313" key="2">
    <source>
        <dbReference type="Proteomes" id="UP000179934"/>
    </source>
</evidence>
<dbReference type="EMBL" id="MKFU01000065">
    <property type="protein sequence ID" value="OHY88813.1"/>
    <property type="molecule type" value="Genomic_DNA"/>
</dbReference>
<protein>
    <submittedName>
        <fullName evidence="1">Uncharacterized protein</fullName>
    </submittedName>
</protein>
<sequence>MTAFVTYDYIPSAASYNTNVGTSTNPDKEILRLMAHKDRIEVVADRPIFSWSSTIQCGYQNNSQKNAWNAAVPTASIYSDGQTIVTQTNRTDIGVRPGDELNYSNASTAHQTGRPAVVMWSPRFKFNSALPSDRLSMTQRCRIYLAYTETDGGPQYGHHITVLAPAEPNNLSSLTTVLLSSPTAVRVPDVAPGGTATADYTYQLRADGPFRATVSYTISTPDGRDGKIGDGTLRLRFVSGHPESGFADLSGGTAYVLIGAAGTHPINTRLEIHAPTNARLGSYRTNLRVNVAYQ</sequence>
<evidence type="ECO:0000313" key="1">
    <source>
        <dbReference type="EMBL" id="OHY88813.1"/>
    </source>
</evidence>
<name>A0A1S2CM98_AERSO</name>
<accession>A0A1S2CM98</accession>
<dbReference type="Proteomes" id="UP000179934">
    <property type="component" value="Unassembled WGS sequence"/>
</dbReference>
<gene>
    <name evidence="1" type="ORF">BJD16_06335</name>
</gene>
<reference evidence="1 2" key="1">
    <citation type="submission" date="2016-09" db="EMBL/GenBank/DDBJ databases">
        <title>Draft Genome Sequence of Aeromonas sobria Strain 08005, Isolated from Sick Rana catesbeiana.</title>
        <authorList>
            <person name="Yang Q."/>
        </authorList>
    </citation>
    <scope>NUCLEOTIDE SEQUENCE [LARGE SCALE GENOMIC DNA]</scope>
    <source>
        <strain evidence="1 2">08005</strain>
    </source>
</reference>
<comment type="caution">
    <text evidence="1">The sequence shown here is derived from an EMBL/GenBank/DDBJ whole genome shotgun (WGS) entry which is preliminary data.</text>
</comment>
<organism evidence="1 2">
    <name type="scientific">Aeromonas sobria</name>
    <dbReference type="NCBI Taxonomy" id="646"/>
    <lineage>
        <taxon>Bacteria</taxon>
        <taxon>Pseudomonadati</taxon>
        <taxon>Pseudomonadota</taxon>
        <taxon>Gammaproteobacteria</taxon>
        <taxon>Aeromonadales</taxon>
        <taxon>Aeromonadaceae</taxon>
        <taxon>Aeromonas</taxon>
    </lineage>
</organism>